<organism evidence="2 3">
    <name type="scientific">Micromonospora humida</name>
    <dbReference type="NCBI Taxonomy" id="2809018"/>
    <lineage>
        <taxon>Bacteria</taxon>
        <taxon>Bacillati</taxon>
        <taxon>Actinomycetota</taxon>
        <taxon>Actinomycetes</taxon>
        <taxon>Micromonosporales</taxon>
        <taxon>Micromonosporaceae</taxon>
        <taxon>Micromonospora</taxon>
    </lineage>
</organism>
<feature type="region of interest" description="Disordered" evidence="1">
    <location>
        <begin position="127"/>
        <end position="161"/>
    </location>
</feature>
<evidence type="ECO:0000313" key="3">
    <source>
        <dbReference type="Proteomes" id="UP001518872"/>
    </source>
</evidence>
<evidence type="ECO:0000313" key="2">
    <source>
        <dbReference type="EMBL" id="MBM7075406.1"/>
    </source>
</evidence>
<keyword evidence="3" id="KW-1185">Reference proteome</keyword>
<sequence length="252" mass="27636">MTVGSRVYRTGTEARYPAITQRGTLKPTQLVHLLDEVSAGWWQETAGLDRWSYFERHRVRAVVRYVQAYTPPVRVLPGAPLDAELAVTLGVDRRGWYGGHDELTLRAADGTVVAVWTSRWTWLDAGAGARPTPRTEAPPGFGGDSPLLPELPRRPRSGGTETAAFTFSDRETDLNDHVFFACYLERGENALADAGVPPGRTDTSRCWYLRPARAGQSITPAVTETAHGHVVELRFGAGGFPAAVCEYASIER</sequence>
<proteinExistence type="predicted"/>
<name>A0ABS2IQ55_9ACTN</name>
<dbReference type="Proteomes" id="UP001518872">
    <property type="component" value="Unassembled WGS sequence"/>
</dbReference>
<dbReference type="RefSeq" id="WP_204923464.1">
    <property type="nucleotide sequence ID" value="NZ_JAFEUC010000001.1"/>
</dbReference>
<comment type="caution">
    <text evidence="2">The sequence shown here is derived from an EMBL/GenBank/DDBJ whole genome shotgun (WGS) entry which is preliminary data.</text>
</comment>
<protein>
    <submittedName>
        <fullName evidence="2">Uncharacterized protein</fullName>
    </submittedName>
</protein>
<dbReference type="Gene3D" id="3.10.129.10">
    <property type="entry name" value="Hotdog Thioesterase"/>
    <property type="match status" value="1"/>
</dbReference>
<reference evidence="2 3" key="1">
    <citation type="submission" date="2021-02" db="EMBL/GenBank/DDBJ databases">
        <authorList>
            <person name="Ra J.-S."/>
        </authorList>
    </citation>
    <scope>NUCLEOTIDE SEQUENCE [LARGE SCALE GENOMIC DNA]</scope>
    <source>
        <strain evidence="2 3">MMS20-R1-14</strain>
    </source>
</reference>
<evidence type="ECO:0000256" key="1">
    <source>
        <dbReference type="SAM" id="MobiDB-lite"/>
    </source>
</evidence>
<gene>
    <name evidence="2" type="ORF">JQX11_03405</name>
</gene>
<accession>A0ABS2IQ55</accession>
<dbReference type="EMBL" id="JAFEUC010000001">
    <property type="protein sequence ID" value="MBM7075406.1"/>
    <property type="molecule type" value="Genomic_DNA"/>
</dbReference>